<keyword evidence="4" id="KW-1185">Reference proteome</keyword>
<name>A0A8S1J0T2_9CHLO</name>
<organism evidence="3 4">
    <name type="scientific">Ostreobium quekettii</name>
    <dbReference type="NCBI Taxonomy" id="121088"/>
    <lineage>
        <taxon>Eukaryota</taxon>
        <taxon>Viridiplantae</taxon>
        <taxon>Chlorophyta</taxon>
        <taxon>core chlorophytes</taxon>
        <taxon>Ulvophyceae</taxon>
        <taxon>TCBD clade</taxon>
        <taxon>Bryopsidales</taxon>
        <taxon>Ostreobineae</taxon>
        <taxon>Ostreobiaceae</taxon>
        <taxon>Ostreobium</taxon>
    </lineage>
</organism>
<dbReference type="EMBL" id="CAJHUC010001479">
    <property type="protein sequence ID" value="CAD7701266.1"/>
    <property type="molecule type" value="Genomic_DNA"/>
</dbReference>
<sequence length="149" mass="16730">MSWHSPAKDSCLQTEPGCAPVVPPATESVMFPWERRQMDGQGTPLRTWEYVYWWALALAVALMLFNTSKSWTKKEEVDEEAEERKRESARAALAGKSFVDGDDPFEGLTPKEIQAVVEKMTGASEDDPYEGMTPEEINEYAEKHGLSKG</sequence>
<comment type="caution">
    <text evidence="3">The sequence shown here is derived from an EMBL/GenBank/DDBJ whole genome shotgun (WGS) entry which is preliminary data.</text>
</comment>
<keyword evidence="2" id="KW-0472">Membrane</keyword>
<keyword evidence="2" id="KW-0812">Transmembrane</keyword>
<reference evidence="3" key="1">
    <citation type="submission" date="2020-12" db="EMBL/GenBank/DDBJ databases">
        <authorList>
            <person name="Iha C."/>
        </authorList>
    </citation>
    <scope>NUCLEOTIDE SEQUENCE</scope>
</reference>
<evidence type="ECO:0000256" key="2">
    <source>
        <dbReference type="SAM" id="Phobius"/>
    </source>
</evidence>
<feature type="compositionally biased region" description="Basic and acidic residues" evidence="1">
    <location>
        <begin position="72"/>
        <end position="89"/>
    </location>
</feature>
<dbReference type="AlphaFoldDB" id="A0A8S1J0T2"/>
<keyword evidence="2" id="KW-1133">Transmembrane helix</keyword>
<accession>A0A8S1J0T2</accession>
<protein>
    <submittedName>
        <fullName evidence="3">Uncharacterized protein</fullName>
    </submittedName>
</protein>
<dbReference type="OrthoDB" id="539753at2759"/>
<gene>
    <name evidence="3" type="ORF">OSTQU699_LOCUS6625</name>
</gene>
<feature type="region of interest" description="Disordered" evidence="1">
    <location>
        <begin position="72"/>
        <end position="107"/>
    </location>
</feature>
<evidence type="ECO:0000313" key="3">
    <source>
        <dbReference type="EMBL" id="CAD7701266.1"/>
    </source>
</evidence>
<proteinExistence type="predicted"/>
<evidence type="ECO:0000256" key="1">
    <source>
        <dbReference type="SAM" id="MobiDB-lite"/>
    </source>
</evidence>
<evidence type="ECO:0000313" key="4">
    <source>
        <dbReference type="Proteomes" id="UP000708148"/>
    </source>
</evidence>
<feature type="transmembrane region" description="Helical" evidence="2">
    <location>
        <begin position="50"/>
        <end position="67"/>
    </location>
</feature>
<dbReference type="Proteomes" id="UP000708148">
    <property type="component" value="Unassembled WGS sequence"/>
</dbReference>